<feature type="region of interest" description="Disordered" evidence="1">
    <location>
        <begin position="197"/>
        <end position="216"/>
    </location>
</feature>
<dbReference type="Proteomes" id="UP000232722">
    <property type="component" value="Unassembled WGS sequence"/>
</dbReference>
<dbReference type="Proteomes" id="UP000232688">
    <property type="component" value="Unassembled WGS sequence"/>
</dbReference>
<dbReference type="Proteomes" id="UP000684084">
    <property type="component" value="Unassembled WGS sequence"/>
</dbReference>
<dbReference type="AlphaFoldDB" id="A0A2I1ELH3"/>
<dbReference type="CDD" id="cd18186">
    <property type="entry name" value="BTB_POZ_ZBTB_KLHL-like"/>
    <property type="match status" value="1"/>
</dbReference>
<dbReference type="Gene3D" id="3.30.710.10">
    <property type="entry name" value="Potassium Channel Kv1.1, Chain A"/>
    <property type="match status" value="1"/>
</dbReference>
<evidence type="ECO:0000313" key="3">
    <source>
        <dbReference type="EMBL" id="CAB5386560.1"/>
    </source>
</evidence>
<dbReference type="VEuPathDB" id="FungiDB:RhiirFUN_006691"/>
<dbReference type="PANTHER" id="PTHR24413">
    <property type="entry name" value="SPECKLE-TYPE POZ PROTEIN"/>
    <property type="match status" value="1"/>
</dbReference>
<reference evidence="5 6" key="3">
    <citation type="submission" date="2017-10" db="EMBL/GenBank/DDBJ databases">
        <title>Extensive intraspecific genome diversity in a model arbuscular mycorrhizal fungus.</title>
        <authorList>
            <person name="Chen E.C.H."/>
            <person name="Morin E."/>
            <person name="Baudet D."/>
            <person name="Noel J."/>
            <person name="Ndikumana S."/>
            <person name="Charron P."/>
            <person name="St-Onge C."/>
            <person name="Giorgi J."/>
            <person name="Grigoriev I.V."/>
            <person name="Roux C."/>
            <person name="Martin F.M."/>
            <person name="Corradi N."/>
        </authorList>
    </citation>
    <scope>NUCLEOTIDE SEQUENCE [LARGE SCALE GENOMIC DNA]</scope>
    <source>
        <strain evidence="5 6">A1</strain>
    </source>
</reference>
<dbReference type="EMBL" id="CAGKOT010000056">
    <property type="protein sequence ID" value="CAB5386560.1"/>
    <property type="molecule type" value="Genomic_DNA"/>
</dbReference>
<protein>
    <recommendedName>
        <fullName evidence="2">BTB domain-containing protein</fullName>
    </recommendedName>
</protein>
<dbReference type="EMBL" id="LLXH01000114">
    <property type="protein sequence ID" value="PKC72777.1"/>
    <property type="molecule type" value="Genomic_DNA"/>
</dbReference>
<reference evidence="4 7" key="1">
    <citation type="submission" date="2016-04" db="EMBL/GenBank/DDBJ databases">
        <title>Genome analyses suggest a sexual origin of heterokaryosis in a supposedly ancient asexual fungus.</title>
        <authorList>
            <person name="Ropars J."/>
            <person name="Sedzielewska K."/>
            <person name="Noel J."/>
            <person name="Charron P."/>
            <person name="Farinelli L."/>
            <person name="Marton T."/>
            <person name="Kruger M."/>
            <person name="Pelin A."/>
            <person name="Brachmann A."/>
            <person name="Corradi N."/>
        </authorList>
    </citation>
    <scope>NUCLEOTIDE SEQUENCE [LARGE SCALE GENOMIC DNA]</scope>
    <source>
        <strain evidence="4 7">A5</strain>
    </source>
</reference>
<dbReference type="OrthoDB" id="6359816at2759"/>
<dbReference type="SMART" id="SM00225">
    <property type="entry name" value="BTB"/>
    <property type="match status" value="1"/>
</dbReference>
<evidence type="ECO:0000256" key="1">
    <source>
        <dbReference type="SAM" id="MobiDB-lite"/>
    </source>
</evidence>
<dbReference type="SMR" id="A0A2I1ELH3"/>
<dbReference type="VEuPathDB" id="FungiDB:RhiirA1_438052"/>
<reference evidence="3" key="5">
    <citation type="submission" date="2020-05" db="EMBL/GenBank/DDBJ databases">
        <authorList>
            <person name="Rincon C."/>
            <person name="Sanders R I."/>
            <person name="Robbins C."/>
            <person name="Chaturvedi A."/>
        </authorList>
    </citation>
    <scope>NUCLEOTIDE SEQUENCE</scope>
    <source>
        <strain evidence="3">CHB12</strain>
    </source>
</reference>
<name>A0A2I1ELH3_9GLOM</name>
<dbReference type="Pfam" id="PF00651">
    <property type="entry name" value="BTB"/>
    <property type="match status" value="1"/>
</dbReference>
<dbReference type="InterPro" id="IPR000210">
    <property type="entry name" value="BTB/POZ_dom"/>
</dbReference>
<evidence type="ECO:0000259" key="2">
    <source>
        <dbReference type="PROSITE" id="PS50097"/>
    </source>
</evidence>
<dbReference type="InterPro" id="IPR011333">
    <property type="entry name" value="SKP1/BTB/POZ_sf"/>
</dbReference>
<sequence length="371" mass="43100">MSQLTYQVNLSNSLEIKENYYSPVFSTYNNMFWQLLFQSEDESYGLYLKPVAGPDEITWRGRLKLSYKIFIKEIKDNRTTELCNSNLVIPPDTKIIYGFGCSKVFKKSVLQNGELIIGVTIKNLEYKEGGFSKAYSPKSIPKNLIDAWKDQLFDYQPADVEFNVQGEKFYACSSILSKRSEYFAKILSGQWSESTVVQGENDDNNENDGNDNVTNDSKIQLKNNLTKNNEISTHQIKHRIEIYEYDSITFSSMLEYLYTNQVIWTNKDNDSIAVGLFRLADQYLLSDLRERAKIRILNELNLSNVSEIMFNLASRYEDLKGPVLKFMAKNFEEINNSQEFKNVLANLVNYPNYNVVLSEIWAEYFKIQRVK</sequence>
<evidence type="ECO:0000313" key="4">
    <source>
        <dbReference type="EMBL" id="PKC16327.1"/>
    </source>
</evidence>
<dbReference type="CDD" id="cd14733">
    <property type="entry name" value="BACK"/>
    <property type="match status" value="1"/>
</dbReference>
<evidence type="ECO:0000313" key="6">
    <source>
        <dbReference type="Proteomes" id="UP000232688"/>
    </source>
</evidence>
<dbReference type="PROSITE" id="PS50097">
    <property type="entry name" value="BTB"/>
    <property type="match status" value="1"/>
</dbReference>
<dbReference type="SUPFAM" id="SSF54695">
    <property type="entry name" value="POZ domain"/>
    <property type="match status" value="1"/>
</dbReference>
<reference evidence="4 7" key="2">
    <citation type="submission" date="2017-09" db="EMBL/GenBank/DDBJ databases">
        <title>Extensive intraspecific genome diversity in a model arbuscular mycorrhizal fungus.</title>
        <authorList>
            <person name="Chen E.C."/>
            <person name="Morin E."/>
            <person name="Beaudet D."/>
            <person name="Noel J."/>
            <person name="Ndikumana S."/>
            <person name="Charron P."/>
            <person name="St-Onge C."/>
            <person name="Giorgi J."/>
            <person name="Grigoriev I.V."/>
            <person name="Roux C."/>
            <person name="Martin F.M."/>
            <person name="Corradi N."/>
        </authorList>
    </citation>
    <scope>NUCLEOTIDE SEQUENCE [LARGE SCALE GENOMIC DNA]</scope>
    <source>
        <strain evidence="4 7">A5</strain>
    </source>
</reference>
<gene>
    <name evidence="3" type="ORF">CHRIB12_LOCUS19749</name>
    <name evidence="5" type="ORF">RhiirA1_438052</name>
    <name evidence="4" type="ORF">RhiirA5_493838</name>
</gene>
<dbReference type="EMBL" id="LLXJ01000051">
    <property type="protein sequence ID" value="PKC16327.1"/>
    <property type="molecule type" value="Genomic_DNA"/>
</dbReference>
<evidence type="ECO:0000313" key="7">
    <source>
        <dbReference type="Proteomes" id="UP000232722"/>
    </source>
</evidence>
<evidence type="ECO:0000313" key="5">
    <source>
        <dbReference type="EMBL" id="PKC72777.1"/>
    </source>
</evidence>
<accession>A0A2I1ELH3</accession>
<reference evidence="5 6" key="4">
    <citation type="submission" date="2017-10" db="EMBL/GenBank/DDBJ databases">
        <title>Genome analyses suggest a sexual origin of heterokaryosis in a supposedly ancient asexual fungus.</title>
        <authorList>
            <person name="Corradi N."/>
            <person name="Sedzielewska K."/>
            <person name="Noel J."/>
            <person name="Charron P."/>
            <person name="Farinelli L."/>
            <person name="Marton T."/>
            <person name="Kruger M."/>
            <person name="Pelin A."/>
            <person name="Brachmann A."/>
            <person name="Corradi N."/>
        </authorList>
    </citation>
    <scope>NUCLEOTIDE SEQUENCE [LARGE SCALE GENOMIC DNA]</scope>
    <source>
        <strain evidence="5 6">A1</strain>
    </source>
</reference>
<feature type="compositionally biased region" description="Acidic residues" evidence="1">
    <location>
        <begin position="200"/>
        <end position="209"/>
    </location>
</feature>
<feature type="domain" description="BTB" evidence="2">
    <location>
        <begin position="158"/>
        <end position="266"/>
    </location>
</feature>
<organism evidence="4 7">
    <name type="scientific">Rhizophagus irregularis</name>
    <dbReference type="NCBI Taxonomy" id="588596"/>
    <lineage>
        <taxon>Eukaryota</taxon>
        <taxon>Fungi</taxon>
        <taxon>Fungi incertae sedis</taxon>
        <taxon>Mucoromycota</taxon>
        <taxon>Glomeromycotina</taxon>
        <taxon>Glomeromycetes</taxon>
        <taxon>Glomerales</taxon>
        <taxon>Glomeraceae</taxon>
        <taxon>Rhizophagus</taxon>
    </lineage>
</organism>
<dbReference type="VEuPathDB" id="FungiDB:FUN_004535"/>
<comment type="caution">
    <text evidence="4">The sequence shown here is derived from an EMBL/GenBank/DDBJ whole genome shotgun (WGS) entry which is preliminary data.</text>
</comment>
<proteinExistence type="predicted"/>